<proteinExistence type="predicted"/>
<dbReference type="Gene3D" id="2.60.40.150">
    <property type="entry name" value="C2 domain"/>
    <property type="match status" value="1"/>
</dbReference>
<dbReference type="AlphaFoldDB" id="A0AAD4Q926"/>
<dbReference type="InterPro" id="IPR000008">
    <property type="entry name" value="C2_dom"/>
</dbReference>
<feature type="region of interest" description="Disordered" evidence="1">
    <location>
        <begin position="285"/>
        <end position="321"/>
    </location>
</feature>
<comment type="caution">
    <text evidence="3">The sequence shown here is derived from an EMBL/GenBank/DDBJ whole genome shotgun (WGS) entry which is preliminary data.</text>
</comment>
<dbReference type="EMBL" id="JAKELL010000018">
    <property type="protein sequence ID" value="KAH8993513.1"/>
    <property type="molecule type" value="Genomic_DNA"/>
</dbReference>
<dbReference type="Proteomes" id="UP001201163">
    <property type="component" value="Unassembled WGS sequence"/>
</dbReference>
<gene>
    <name evidence="3" type="ORF">EDB92DRAFT_413107</name>
</gene>
<evidence type="ECO:0000256" key="1">
    <source>
        <dbReference type="SAM" id="MobiDB-lite"/>
    </source>
</evidence>
<protein>
    <recommendedName>
        <fullName evidence="2">C2 domain-containing protein</fullName>
    </recommendedName>
</protein>
<reference evidence="3" key="1">
    <citation type="submission" date="2022-01" db="EMBL/GenBank/DDBJ databases">
        <title>Comparative genomics reveals a dynamic genome evolution in the ectomycorrhizal milk-cap (Lactarius) mushrooms.</title>
        <authorList>
            <consortium name="DOE Joint Genome Institute"/>
            <person name="Lebreton A."/>
            <person name="Tang N."/>
            <person name="Kuo A."/>
            <person name="LaButti K."/>
            <person name="Drula E."/>
            <person name="Barry K."/>
            <person name="Clum A."/>
            <person name="Lipzen A."/>
            <person name="Mousain D."/>
            <person name="Ng V."/>
            <person name="Wang R."/>
            <person name="Wang X."/>
            <person name="Dai Y."/>
            <person name="Henrissat B."/>
            <person name="Grigoriev I.V."/>
            <person name="Guerin-Laguette A."/>
            <person name="Yu F."/>
            <person name="Martin F.M."/>
        </authorList>
    </citation>
    <scope>NUCLEOTIDE SEQUENCE</scope>
    <source>
        <strain evidence="3">QP</strain>
    </source>
</reference>
<dbReference type="Pfam" id="PF00168">
    <property type="entry name" value="C2"/>
    <property type="match status" value="1"/>
</dbReference>
<sequence length="321" mass="36692">MMLAQELSLDSTQIAKSQGSLSRVEVIVLRAHDLPSIKKRRGLKRSFYVTITNDTTTKKTKSVRIDGPTVHWDQPLGVFSTQRSSHLILRLYEKRRFHADVVIGTYETTIPVETQTEVPYVLTNHDEQSGQSNQPVTLYLTVVVSPPENALREADGAMKTINLSNKWEGALVRIKWVVDTLGPIAELHPIAKMAHGLLSAIPKTLLEQFLRDDNVQTLLAAIHDAFDFANQEDRFKAIRRDSRQAQILTLMLQHVCNCCDFIRSYANDSQFFFFREANIEEYWQPSRQKNRGLPRNPSRPTKDFLGRGYDHYRDNRAPNSG</sequence>
<name>A0AAD4Q926_9AGAM</name>
<dbReference type="SUPFAM" id="SSF49562">
    <property type="entry name" value="C2 domain (Calcium/lipid-binding domain, CaLB)"/>
    <property type="match status" value="1"/>
</dbReference>
<organism evidence="3 4">
    <name type="scientific">Lactarius akahatsu</name>
    <dbReference type="NCBI Taxonomy" id="416441"/>
    <lineage>
        <taxon>Eukaryota</taxon>
        <taxon>Fungi</taxon>
        <taxon>Dikarya</taxon>
        <taxon>Basidiomycota</taxon>
        <taxon>Agaricomycotina</taxon>
        <taxon>Agaricomycetes</taxon>
        <taxon>Russulales</taxon>
        <taxon>Russulaceae</taxon>
        <taxon>Lactarius</taxon>
    </lineage>
</organism>
<dbReference type="SMART" id="SM00239">
    <property type="entry name" value="C2"/>
    <property type="match status" value="1"/>
</dbReference>
<dbReference type="InterPro" id="IPR035892">
    <property type="entry name" value="C2_domain_sf"/>
</dbReference>
<evidence type="ECO:0000313" key="4">
    <source>
        <dbReference type="Proteomes" id="UP001201163"/>
    </source>
</evidence>
<evidence type="ECO:0000259" key="2">
    <source>
        <dbReference type="PROSITE" id="PS50004"/>
    </source>
</evidence>
<accession>A0AAD4Q926</accession>
<dbReference type="PROSITE" id="PS50004">
    <property type="entry name" value="C2"/>
    <property type="match status" value="1"/>
</dbReference>
<feature type="compositionally biased region" description="Basic and acidic residues" evidence="1">
    <location>
        <begin position="300"/>
        <end position="321"/>
    </location>
</feature>
<evidence type="ECO:0000313" key="3">
    <source>
        <dbReference type="EMBL" id="KAH8993513.1"/>
    </source>
</evidence>
<keyword evidence="4" id="KW-1185">Reference proteome</keyword>
<feature type="domain" description="C2" evidence="2">
    <location>
        <begin position="4"/>
        <end position="125"/>
    </location>
</feature>